<dbReference type="PRINTS" id="PR00348">
    <property type="entry name" value="UBIQUITIN"/>
</dbReference>
<feature type="domain" description="Ubiquitin-like" evidence="5">
    <location>
        <begin position="77"/>
        <end position="143"/>
    </location>
</feature>
<dbReference type="SUPFAM" id="SSF54236">
    <property type="entry name" value="Ubiquitin-like"/>
    <property type="match status" value="2"/>
</dbReference>
<evidence type="ECO:0000313" key="8">
    <source>
        <dbReference type="Proteomes" id="UP000008743"/>
    </source>
</evidence>
<dbReference type="InterPro" id="IPR002035">
    <property type="entry name" value="VWF_A"/>
</dbReference>
<dbReference type="eggNOG" id="KOG0001">
    <property type="taxonomic scope" value="Eukaryota"/>
</dbReference>
<evidence type="ECO:0000256" key="3">
    <source>
        <dbReference type="ARBA" id="ARBA00022729"/>
    </source>
</evidence>
<evidence type="ECO:0000256" key="1">
    <source>
        <dbReference type="ARBA" id="ARBA00004613"/>
    </source>
</evidence>
<proteinExistence type="predicted"/>
<keyword evidence="8" id="KW-1185">Reference proteome</keyword>
<dbReference type="InterPro" id="IPR036465">
    <property type="entry name" value="vWFA_dom_sf"/>
</dbReference>
<keyword evidence="2" id="KW-0964">Secreted</keyword>
<feature type="domain" description="Ubiquitin-like" evidence="5">
    <location>
        <begin position="1"/>
        <end position="69"/>
    </location>
</feature>
<evidence type="ECO:0000259" key="5">
    <source>
        <dbReference type="PROSITE" id="PS50053"/>
    </source>
</evidence>
<dbReference type="InterPro" id="IPR056861">
    <property type="entry name" value="HMCN1-like_VWA"/>
</dbReference>
<feature type="region of interest" description="Disordered" evidence="4">
    <location>
        <begin position="485"/>
        <end position="563"/>
    </location>
</feature>
<dbReference type="PhylomeDB" id="A0A0D2WGU9"/>
<dbReference type="Proteomes" id="UP000008743">
    <property type="component" value="Unassembled WGS sequence"/>
</dbReference>
<dbReference type="RefSeq" id="XP_004365167.1">
    <property type="nucleotide sequence ID" value="XM_004365110.2"/>
</dbReference>
<dbReference type="InterPro" id="IPR000626">
    <property type="entry name" value="Ubiquitin-like_dom"/>
</dbReference>
<dbReference type="Pfam" id="PF00240">
    <property type="entry name" value="ubiquitin"/>
    <property type="match status" value="2"/>
</dbReference>
<keyword evidence="3" id="KW-0732">Signal</keyword>
<dbReference type="STRING" id="595528.A0A0D2WGU9"/>
<dbReference type="Pfam" id="PF25106">
    <property type="entry name" value="VWA_4"/>
    <property type="match status" value="1"/>
</dbReference>
<dbReference type="Gene3D" id="3.40.50.410">
    <property type="entry name" value="von Willebrand factor, type A domain"/>
    <property type="match status" value="1"/>
</dbReference>
<dbReference type="PROSITE" id="PS50053">
    <property type="entry name" value="UBIQUITIN_2"/>
    <property type="match status" value="2"/>
</dbReference>
<dbReference type="SUPFAM" id="SSF53300">
    <property type="entry name" value="vWA-like"/>
    <property type="match status" value="1"/>
</dbReference>
<dbReference type="PROSITE" id="PS50234">
    <property type="entry name" value="VWFA"/>
    <property type="match status" value="1"/>
</dbReference>
<dbReference type="AlphaFoldDB" id="A0A0D2WGU9"/>
<comment type="subcellular location">
    <subcellularLocation>
        <location evidence="1">Secreted</location>
    </subcellularLocation>
</comment>
<reference evidence="8" key="1">
    <citation type="submission" date="2011-02" db="EMBL/GenBank/DDBJ databases">
        <title>The Genome Sequence of Capsaspora owczarzaki ATCC 30864.</title>
        <authorList>
            <person name="Russ C."/>
            <person name="Cuomo C."/>
            <person name="Burger G."/>
            <person name="Gray M.W."/>
            <person name="Holland P.W.H."/>
            <person name="King N."/>
            <person name="Lang F.B.F."/>
            <person name="Roger A.J."/>
            <person name="Ruiz-Trillo I."/>
            <person name="Young S.K."/>
            <person name="Zeng Q."/>
            <person name="Gargeya S."/>
            <person name="Alvarado L."/>
            <person name="Berlin A."/>
            <person name="Chapman S.B."/>
            <person name="Chen Z."/>
            <person name="Freedman E."/>
            <person name="Gellesch M."/>
            <person name="Goldberg J."/>
            <person name="Griggs A."/>
            <person name="Gujja S."/>
            <person name="Heilman E."/>
            <person name="Heiman D."/>
            <person name="Howarth C."/>
            <person name="Mehta T."/>
            <person name="Neiman D."/>
            <person name="Pearson M."/>
            <person name="Roberts A."/>
            <person name="Saif S."/>
            <person name="Shea T."/>
            <person name="Shenoy N."/>
            <person name="Sisk P."/>
            <person name="Stolte C."/>
            <person name="Sykes S."/>
            <person name="White J."/>
            <person name="Yandava C."/>
            <person name="Haas B."/>
            <person name="Nusbaum C."/>
            <person name="Birren B."/>
        </authorList>
    </citation>
    <scope>NUCLEOTIDE SEQUENCE</scope>
    <source>
        <strain evidence="8">ATCC 30864</strain>
    </source>
</reference>
<dbReference type="PANTHER" id="PTHR47824">
    <property type="entry name" value="UBIQUITIN-LIKE DOMAIN-CONTAINING PROTEIN"/>
    <property type="match status" value="1"/>
</dbReference>
<dbReference type="CDD" id="cd00198">
    <property type="entry name" value="vWFA"/>
    <property type="match status" value="1"/>
</dbReference>
<dbReference type="InterPro" id="IPR019956">
    <property type="entry name" value="Ubiquitin_dom"/>
</dbReference>
<evidence type="ECO:0000259" key="6">
    <source>
        <dbReference type="PROSITE" id="PS50234"/>
    </source>
</evidence>
<feature type="domain" description="VWFA" evidence="6">
    <location>
        <begin position="191"/>
        <end position="406"/>
    </location>
</feature>
<accession>A0A0D2WGU9</accession>
<dbReference type="PANTHER" id="PTHR47824:SF3">
    <property type="entry name" value="UBIQUITIN-LIKE DOMAIN-CONTAINING PROTEIN"/>
    <property type="match status" value="1"/>
</dbReference>
<dbReference type="InterPro" id="IPR029071">
    <property type="entry name" value="Ubiquitin-like_domsf"/>
</dbReference>
<sequence length="563" mass="61230">MDIFVKTLTGKVIPMNVKDSDLISTITAFIQKKELVPAARQLLTFAGKPLEADKTVGFYSITKESVLKVEFMAPKTINLFVKTATGLVTPVTIKGNEPVRRIFDIMRDTHGIAAEDLTLEYDGVVLETGRAVDSYNVKEEAVLNATVVVSASSKGKGSSASSKPDNGSFTTSIDKHALMQSFATGQSNKVEICFAFDTTGSMSSYIAAVRAELKSISTKLMSNISSLRISICAFGDYCDQFSSYVLKQEDLTSDIKKLCSFVEKVGNTGGGDAPECYEYVLRRIQDLSWSEDASKALVLIGDADPHPADYTSLHIDWRLEAEQLAHMGIKVYSVQAGGSSGTHFYRDVAAMTGGYFVPFTQFQLITDMFLAACYREASEKHLAAFKAEKQSAGKMDAQLTSMMDAISGPAKEATVFAEAEAEVEDSSSLKPGSAKQAKVPRRTQIVYGQPNYFYEEKSGKFQQYSAKYEKAYKKILAAEAGESVDNFADDDEDSGETSRASDSGVASSEDSDSDSEAARKPTEPHTVIPGSPRKKRSHEKTSDASKPRVSRKSKAKDGRCVIC</sequence>
<name>A0A0D2WGU9_CAPO3</name>
<evidence type="ECO:0000256" key="4">
    <source>
        <dbReference type="SAM" id="MobiDB-lite"/>
    </source>
</evidence>
<dbReference type="Gene3D" id="3.10.20.90">
    <property type="entry name" value="Phosphatidylinositol 3-kinase Catalytic Subunit, Chain A, domain 1"/>
    <property type="match status" value="2"/>
</dbReference>
<gene>
    <name evidence="7" type="ORF">CAOG_000296</name>
</gene>
<evidence type="ECO:0000313" key="7">
    <source>
        <dbReference type="EMBL" id="KJE88695.1"/>
    </source>
</evidence>
<dbReference type="OrthoDB" id="20889at2759"/>
<dbReference type="SMART" id="SM00213">
    <property type="entry name" value="UBQ"/>
    <property type="match status" value="2"/>
</dbReference>
<dbReference type="InParanoid" id="A0A0D2WGU9"/>
<evidence type="ECO:0000256" key="2">
    <source>
        <dbReference type="ARBA" id="ARBA00022525"/>
    </source>
</evidence>
<dbReference type="EMBL" id="KE346360">
    <property type="protein sequence ID" value="KJE88695.1"/>
    <property type="molecule type" value="Genomic_DNA"/>
</dbReference>
<protein>
    <submittedName>
        <fullName evidence="7">Ubiquitin</fullName>
    </submittedName>
</protein>
<organism evidence="7 8">
    <name type="scientific">Capsaspora owczarzaki (strain ATCC 30864)</name>
    <dbReference type="NCBI Taxonomy" id="595528"/>
    <lineage>
        <taxon>Eukaryota</taxon>
        <taxon>Filasterea</taxon>
        <taxon>Capsaspora</taxon>
    </lineage>
</organism>